<evidence type="ECO:0000313" key="6">
    <source>
        <dbReference type="EMBL" id="KAF1963935.1"/>
    </source>
</evidence>
<protein>
    <submittedName>
        <fullName evidence="7">Putative O-methyltransferase</fullName>
    </submittedName>
</protein>
<evidence type="ECO:0000313" key="7">
    <source>
        <dbReference type="EMBL" id="KAF1964121.1"/>
    </source>
</evidence>
<dbReference type="Pfam" id="PF00891">
    <property type="entry name" value="Methyltransf_2"/>
    <property type="match status" value="1"/>
</dbReference>
<dbReference type="SUPFAM" id="SSF53335">
    <property type="entry name" value="S-adenosyl-L-methionine-dependent methyltransferases"/>
    <property type="match status" value="1"/>
</dbReference>
<dbReference type="EMBL" id="ML976839">
    <property type="protein sequence ID" value="KAF1963935.1"/>
    <property type="molecule type" value="Genomic_DNA"/>
</dbReference>
<dbReference type="GO" id="GO:0008171">
    <property type="term" value="F:O-methyltransferase activity"/>
    <property type="evidence" value="ECO:0007669"/>
    <property type="project" value="InterPro"/>
</dbReference>
<keyword evidence="3" id="KW-0949">S-adenosyl-L-methionine</keyword>
<keyword evidence="8" id="KW-1185">Reference proteome</keyword>
<dbReference type="PANTHER" id="PTHR43712:SF12">
    <property type="entry name" value="STERIGMATOCYSTIN 8-O-METHYLTRANSFERASE"/>
    <property type="match status" value="1"/>
</dbReference>
<evidence type="ECO:0000256" key="1">
    <source>
        <dbReference type="ARBA" id="ARBA00022603"/>
    </source>
</evidence>
<dbReference type="PANTHER" id="PTHR43712">
    <property type="entry name" value="PUTATIVE (AFU_ORTHOLOGUE AFUA_4G14580)-RELATED"/>
    <property type="match status" value="1"/>
</dbReference>
<evidence type="ECO:0000256" key="3">
    <source>
        <dbReference type="ARBA" id="ARBA00022691"/>
    </source>
</evidence>
<keyword evidence="2 7" id="KW-0808">Transferase</keyword>
<dbReference type="InterPro" id="IPR029063">
    <property type="entry name" value="SAM-dependent_MTases_sf"/>
</dbReference>
<dbReference type="InterPro" id="IPR001077">
    <property type="entry name" value="COMT_C"/>
</dbReference>
<evidence type="ECO:0000313" key="8">
    <source>
        <dbReference type="Proteomes" id="UP000800036"/>
    </source>
</evidence>
<reference evidence="7" key="1">
    <citation type="journal article" date="2020" name="Stud. Mycol.">
        <title>101 Dothideomycetes genomes: a test case for predicting lifestyles and emergence of pathogens.</title>
        <authorList>
            <person name="Haridas S."/>
            <person name="Albert R."/>
            <person name="Binder M."/>
            <person name="Bloem J."/>
            <person name="Labutti K."/>
            <person name="Salamov A."/>
            <person name="Andreopoulos B."/>
            <person name="Baker S."/>
            <person name="Barry K."/>
            <person name="Bills G."/>
            <person name="Bluhm B."/>
            <person name="Cannon C."/>
            <person name="Castanera R."/>
            <person name="Culley D."/>
            <person name="Daum C."/>
            <person name="Ezra D."/>
            <person name="Gonzalez J."/>
            <person name="Henrissat B."/>
            <person name="Kuo A."/>
            <person name="Liang C."/>
            <person name="Lipzen A."/>
            <person name="Lutzoni F."/>
            <person name="Magnuson J."/>
            <person name="Mondo S."/>
            <person name="Nolan M."/>
            <person name="Ohm R."/>
            <person name="Pangilinan J."/>
            <person name="Park H.-J."/>
            <person name="Ramirez L."/>
            <person name="Alfaro M."/>
            <person name="Sun H."/>
            <person name="Tritt A."/>
            <person name="Yoshinaga Y."/>
            <person name="Zwiers L.-H."/>
            <person name="Turgeon B."/>
            <person name="Goodwin S."/>
            <person name="Spatafora J."/>
            <person name="Crous P."/>
            <person name="Grigoriev I."/>
        </authorList>
    </citation>
    <scope>NUCLEOTIDE SEQUENCE</scope>
    <source>
        <strain evidence="7">CBS 107.79</strain>
    </source>
</reference>
<feature type="domain" description="O-methyltransferase C-terminal" evidence="4">
    <location>
        <begin position="222"/>
        <end position="415"/>
    </location>
</feature>
<organism evidence="7 8">
    <name type="scientific">Bimuria novae-zelandiae CBS 107.79</name>
    <dbReference type="NCBI Taxonomy" id="1447943"/>
    <lineage>
        <taxon>Eukaryota</taxon>
        <taxon>Fungi</taxon>
        <taxon>Dikarya</taxon>
        <taxon>Ascomycota</taxon>
        <taxon>Pezizomycotina</taxon>
        <taxon>Dothideomycetes</taxon>
        <taxon>Pleosporomycetidae</taxon>
        <taxon>Pleosporales</taxon>
        <taxon>Massarineae</taxon>
        <taxon>Didymosphaeriaceae</taxon>
        <taxon>Bimuria</taxon>
    </lineage>
</organism>
<sequence>MDLSSYLFSSFMEMDPKFRANLDGTPSETERLAQEIACKTQHFVTILRENNCPLPSHDASSLRMDSLPLEGWKLQNELMELITELQALVQGPRMHVHNQILAHVNLINLHALYKLKLPDMLPESGSLSYTEIAQRTGVGEDAIRRIARYAITKHIFRETTGERLAHSATSRMLSESPMMMEWIGMVCEEMWPAATQAVNALLKWPDSQEPQHSGYALAHDLKTHVFDMLLDQPERALRFANAMVYFNSNKDLAPHHLCEAFDWTDVRQFVDIGGSTCSTAVALATRLRELTMVVQDHPVLEKQAQDAIPVELKQRVSFMAHDFFKDQPVHGADVYHFRWIFHDWPDKYCTRLLQALIPALKSGARIIVSDFVVPASGETSWYREGITRGFDLAMMELFNAKEREQTDWDKLFREADPRFRFDGVRTVAGADLAFISAVWEQY</sequence>
<dbReference type="AlphaFoldDB" id="A0A6A5UGR8"/>
<evidence type="ECO:0000256" key="2">
    <source>
        <dbReference type="ARBA" id="ARBA00022679"/>
    </source>
</evidence>
<dbReference type="PROSITE" id="PS51683">
    <property type="entry name" value="SAM_OMT_II"/>
    <property type="match status" value="1"/>
</dbReference>
<dbReference type="Gene3D" id="1.10.10.10">
    <property type="entry name" value="Winged helix-like DNA-binding domain superfamily/Winged helix DNA-binding domain"/>
    <property type="match status" value="1"/>
</dbReference>
<evidence type="ECO:0000259" key="5">
    <source>
        <dbReference type="Pfam" id="PF08100"/>
    </source>
</evidence>
<dbReference type="Proteomes" id="UP000800036">
    <property type="component" value="Unassembled WGS sequence"/>
</dbReference>
<keyword evidence="1 7" id="KW-0489">Methyltransferase</keyword>
<dbReference type="InterPro" id="IPR036388">
    <property type="entry name" value="WH-like_DNA-bd_sf"/>
</dbReference>
<dbReference type="InterPro" id="IPR012967">
    <property type="entry name" value="COMT_dimerisation"/>
</dbReference>
<dbReference type="Pfam" id="PF08100">
    <property type="entry name" value="Dimerisation"/>
    <property type="match status" value="1"/>
</dbReference>
<evidence type="ECO:0000259" key="4">
    <source>
        <dbReference type="Pfam" id="PF00891"/>
    </source>
</evidence>
<dbReference type="EMBL" id="ML976804">
    <property type="protein sequence ID" value="KAF1964121.1"/>
    <property type="molecule type" value="Genomic_DNA"/>
</dbReference>
<dbReference type="InterPro" id="IPR016461">
    <property type="entry name" value="COMT-like"/>
</dbReference>
<feature type="domain" description="O-methyltransferase dimerisation" evidence="5">
    <location>
        <begin position="109"/>
        <end position="173"/>
    </location>
</feature>
<dbReference type="SUPFAM" id="SSF46785">
    <property type="entry name" value="Winged helix' DNA-binding domain"/>
    <property type="match status" value="1"/>
</dbReference>
<dbReference type="OrthoDB" id="1606438at2759"/>
<gene>
    <name evidence="6" type="ORF">BU23DRAFT_521758</name>
    <name evidence="7" type="ORF">BU23DRAFT_604978</name>
</gene>
<dbReference type="InterPro" id="IPR036390">
    <property type="entry name" value="WH_DNA-bd_sf"/>
</dbReference>
<accession>A0A6A5UGR8</accession>
<proteinExistence type="predicted"/>
<name>A0A6A5UGR8_9PLEO</name>
<dbReference type="GO" id="GO:0032259">
    <property type="term" value="P:methylation"/>
    <property type="evidence" value="ECO:0007669"/>
    <property type="project" value="UniProtKB-KW"/>
</dbReference>
<dbReference type="Gene3D" id="3.40.50.150">
    <property type="entry name" value="Vaccinia Virus protein VP39"/>
    <property type="match status" value="1"/>
</dbReference>